<proteinExistence type="predicted"/>
<dbReference type="SMART" id="SM00271">
    <property type="entry name" value="DnaJ"/>
    <property type="match status" value="1"/>
</dbReference>
<dbReference type="AlphaFoldDB" id="A0A7J6HJS3"/>
<feature type="domain" description="J" evidence="2">
    <location>
        <begin position="7"/>
        <end position="77"/>
    </location>
</feature>
<dbReference type="PROSITE" id="PS50076">
    <property type="entry name" value="DNAJ_2"/>
    <property type="match status" value="1"/>
</dbReference>
<keyword evidence="1" id="KW-0175">Coiled coil</keyword>
<name>A0A7J6HJS3_CANSA</name>
<evidence type="ECO:0000256" key="1">
    <source>
        <dbReference type="SAM" id="Coils"/>
    </source>
</evidence>
<dbReference type="PANTHER" id="PTHR45098">
    <property type="entry name" value="DNAJ DOMAIN CONTAINING PROTEIN, EXPRESSED"/>
    <property type="match status" value="1"/>
</dbReference>
<dbReference type="InterPro" id="IPR036869">
    <property type="entry name" value="J_dom_sf"/>
</dbReference>
<keyword evidence="4" id="KW-1185">Reference proteome</keyword>
<evidence type="ECO:0000313" key="3">
    <source>
        <dbReference type="EMBL" id="KAF4394869.1"/>
    </source>
</evidence>
<feature type="coiled-coil region" evidence="1">
    <location>
        <begin position="83"/>
        <end position="267"/>
    </location>
</feature>
<protein>
    <recommendedName>
        <fullName evidence="2">J domain-containing protein</fullName>
    </recommendedName>
</protein>
<dbReference type="OrthoDB" id="442087at2759"/>
<reference evidence="3 4" key="1">
    <citation type="journal article" date="2020" name="bioRxiv">
        <title>Sequence and annotation of 42 cannabis genomes reveals extensive copy number variation in cannabinoid synthesis and pathogen resistance genes.</title>
        <authorList>
            <person name="Mckernan K.J."/>
            <person name="Helbert Y."/>
            <person name="Kane L.T."/>
            <person name="Ebling H."/>
            <person name="Zhang L."/>
            <person name="Liu B."/>
            <person name="Eaton Z."/>
            <person name="Mclaughlin S."/>
            <person name="Kingan S."/>
            <person name="Baybayan P."/>
            <person name="Concepcion G."/>
            <person name="Jordan M."/>
            <person name="Riva A."/>
            <person name="Barbazuk W."/>
            <person name="Harkins T."/>
        </authorList>
    </citation>
    <scope>NUCLEOTIDE SEQUENCE [LARGE SCALE GENOMIC DNA]</scope>
    <source>
        <strain evidence="4">cv. Jamaican Lion 4</strain>
        <tissue evidence="3">Leaf</tissue>
    </source>
</reference>
<dbReference type="Proteomes" id="UP000583929">
    <property type="component" value="Unassembled WGS sequence"/>
</dbReference>
<evidence type="ECO:0000313" key="4">
    <source>
        <dbReference type="Proteomes" id="UP000583929"/>
    </source>
</evidence>
<dbReference type="OMA" id="MARERMM"/>
<dbReference type="CDD" id="cd06257">
    <property type="entry name" value="DnaJ"/>
    <property type="match status" value="1"/>
</dbReference>
<evidence type="ECO:0000259" key="2">
    <source>
        <dbReference type="PROSITE" id="PS50076"/>
    </source>
</evidence>
<comment type="caution">
    <text evidence="3">The sequence shown here is derived from an EMBL/GenBank/DDBJ whole genome shotgun (WGS) entry which is preliminary data.</text>
</comment>
<organism evidence="3 4">
    <name type="scientific">Cannabis sativa</name>
    <name type="common">Hemp</name>
    <name type="synonym">Marijuana</name>
    <dbReference type="NCBI Taxonomy" id="3483"/>
    <lineage>
        <taxon>Eukaryota</taxon>
        <taxon>Viridiplantae</taxon>
        <taxon>Streptophyta</taxon>
        <taxon>Embryophyta</taxon>
        <taxon>Tracheophyta</taxon>
        <taxon>Spermatophyta</taxon>
        <taxon>Magnoliopsida</taxon>
        <taxon>eudicotyledons</taxon>
        <taxon>Gunneridae</taxon>
        <taxon>Pentapetalae</taxon>
        <taxon>rosids</taxon>
        <taxon>fabids</taxon>
        <taxon>Rosales</taxon>
        <taxon>Cannabaceae</taxon>
        <taxon>Cannabis</taxon>
    </lineage>
</organism>
<accession>A0A803NMC0</accession>
<gene>
    <name evidence="3" type="ORF">G4B88_002746</name>
</gene>
<dbReference type="Pfam" id="PF00226">
    <property type="entry name" value="DnaJ"/>
    <property type="match status" value="1"/>
</dbReference>
<dbReference type="PANTHER" id="PTHR45098:SF1">
    <property type="entry name" value="DNAJ DOMAIN CONTAINING PROTEIN, EXPRESSED"/>
    <property type="match status" value="1"/>
</dbReference>
<dbReference type="InterPro" id="IPR001623">
    <property type="entry name" value="DnaJ_domain"/>
</dbReference>
<dbReference type="Gene3D" id="1.10.287.110">
    <property type="entry name" value="DnaJ domain"/>
    <property type="match status" value="1"/>
</dbReference>
<sequence>MGDVYLDHYTILGLPTGKEGAKLTVDEIRKAYKTMALLLHPDKNQHDSKATAKFLRLQSSYDILMDDKTRQLFDEQLSRHFELDAKRRRMDSDLARYKEEEEEEEAKAREEARRASTEAIIAKAREDLRAIAEAKARERARLASTEAIIAKAREDLRALRAIAEANAREEARARAEAKARQELRAIAEAKAREEARLATKAREEAIAAAKVREEAIIAKAREELRAIAEAKAAREEARLATKAREEARAALIAAEKAKEAKKAAEAKSHSSFSAYYYPSSEVSLLQDQLLELVHLLFPPRHP</sequence>
<dbReference type="SUPFAM" id="SSF46565">
    <property type="entry name" value="Chaperone J-domain"/>
    <property type="match status" value="1"/>
</dbReference>
<accession>A0A7J6HJS3</accession>
<dbReference type="EMBL" id="JAATIQ010000042">
    <property type="protein sequence ID" value="KAF4394869.1"/>
    <property type="molecule type" value="Genomic_DNA"/>
</dbReference>